<comment type="similarity">
    <text evidence="5">Belongs to the GTP cyclohydrolase I family. QueF type 1 subfamily.</text>
</comment>
<keyword evidence="7" id="KW-1185">Reference proteome</keyword>
<dbReference type="GO" id="GO:0005737">
    <property type="term" value="C:cytoplasm"/>
    <property type="evidence" value="ECO:0007669"/>
    <property type="project" value="UniProtKB-SubCell"/>
</dbReference>
<proteinExistence type="inferred from homology"/>
<comment type="function">
    <text evidence="5">Catalyzes the NADPH-dependent reduction of 7-cyano-7-deazaguanine (preQ0) to 7-aminomethyl-7-deazaguanine (preQ1).</text>
</comment>
<protein>
    <recommendedName>
        <fullName evidence="5">NADPH-dependent 7-cyano-7-deazaguanine reductase</fullName>
        <ecNumber evidence="5">1.7.1.13</ecNumber>
    </recommendedName>
    <alternativeName>
        <fullName evidence="5">7-cyano-7-carbaguanine reductase</fullName>
    </alternativeName>
    <alternativeName>
        <fullName evidence="5">NADPH-dependent nitrile oxidoreductase</fullName>
    </alternativeName>
    <alternativeName>
        <fullName evidence="5">PreQ(0) reductase</fullName>
    </alternativeName>
</protein>
<evidence type="ECO:0000313" key="6">
    <source>
        <dbReference type="EMBL" id="BDU75413.1"/>
    </source>
</evidence>
<dbReference type="EC" id="1.7.1.13" evidence="5"/>
<evidence type="ECO:0000256" key="4">
    <source>
        <dbReference type="ARBA" id="ARBA00023002"/>
    </source>
</evidence>
<dbReference type="KEGG" id="msea:METESE_03710"/>
<dbReference type="NCBIfam" id="TIGR03139">
    <property type="entry name" value="QueF-II"/>
    <property type="match status" value="1"/>
</dbReference>
<keyword evidence="2 5" id="KW-0671">Queuosine biosynthesis</keyword>
<dbReference type="Pfam" id="PF14489">
    <property type="entry name" value="QueF"/>
    <property type="match status" value="1"/>
</dbReference>
<reference evidence="6" key="1">
    <citation type="journal article" date="2023" name="Int. J. Syst. Evol. Microbiol.">
        <title>Mesoterricola silvestris gen. nov., sp. nov., Mesoterricola sediminis sp. nov., Geothrix oryzae sp. nov., Geothrix edaphica sp. nov., Geothrix rubra sp. nov., and Geothrix limicola sp. nov., six novel members of Acidobacteriota isolated from soils.</title>
        <authorList>
            <person name="Itoh H."/>
            <person name="Sugisawa Y."/>
            <person name="Mise K."/>
            <person name="Xu Z."/>
            <person name="Kuniyasu M."/>
            <person name="Ushijima N."/>
            <person name="Kawano K."/>
            <person name="Kobayashi E."/>
            <person name="Shiratori Y."/>
            <person name="Masuda Y."/>
            <person name="Senoo K."/>
        </authorList>
    </citation>
    <scope>NUCLEOTIDE SEQUENCE</scope>
    <source>
        <strain evidence="6">W786</strain>
    </source>
</reference>
<dbReference type="PANTHER" id="PTHR34354:SF1">
    <property type="entry name" value="NADPH-DEPENDENT 7-CYANO-7-DEAZAGUANINE REDUCTASE"/>
    <property type="match status" value="1"/>
</dbReference>
<dbReference type="Proteomes" id="UP001228113">
    <property type="component" value="Chromosome"/>
</dbReference>
<dbReference type="RefSeq" id="WP_243330820.1">
    <property type="nucleotide sequence ID" value="NZ_AP027081.1"/>
</dbReference>
<dbReference type="GO" id="GO:0008616">
    <property type="term" value="P:tRNA queuosine(34) biosynthetic process"/>
    <property type="evidence" value="ECO:0007669"/>
    <property type="project" value="UniProtKB-UniRule"/>
</dbReference>
<dbReference type="InterPro" id="IPR050084">
    <property type="entry name" value="NADPH_dep_7-cyano-7-deazaG_red"/>
</dbReference>
<dbReference type="AlphaFoldDB" id="A0AA48KEF6"/>
<name>A0AA48KEF6_9BACT</name>
<comment type="pathway">
    <text evidence="5">tRNA modification; tRNA-queuosine biosynthesis.</text>
</comment>
<dbReference type="SUPFAM" id="SSF55620">
    <property type="entry name" value="Tetrahydrobiopterin biosynthesis enzymes-like"/>
    <property type="match status" value="1"/>
</dbReference>
<feature type="active site" description="Proton donor" evidence="5">
    <location>
        <position position="55"/>
    </location>
</feature>
<dbReference type="HAMAP" id="MF_00818">
    <property type="entry name" value="QueF_type1"/>
    <property type="match status" value="1"/>
</dbReference>
<keyword evidence="3 5" id="KW-0521">NADP</keyword>
<dbReference type="PANTHER" id="PTHR34354">
    <property type="entry name" value="NADPH-DEPENDENT 7-CYANO-7-DEAZAGUANINE REDUCTASE"/>
    <property type="match status" value="1"/>
</dbReference>
<evidence type="ECO:0000313" key="7">
    <source>
        <dbReference type="Proteomes" id="UP001228113"/>
    </source>
</evidence>
<organism evidence="6 7">
    <name type="scientific">Mesoterricola sediminis</name>
    <dbReference type="NCBI Taxonomy" id="2927980"/>
    <lineage>
        <taxon>Bacteria</taxon>
        <taxon>Pseudomonadati</taxon>
        <taxon>Acidobacteriota</taxon>
        <taxon>Holophagae</taxon>
        <taxon>Holophagales</taxon>
        <taxon>Holophagaceae</taxon>
        <taxon>Mesoterricola</taxon>
    </lineage>
</organism>
<feature type="active site" description="Thioimide intermediate" evidence="5">
    <location>
        <position position="48"/>
    </location>
</feature>
<comment type="subcellular location">
    <subcellularLocation>
        <location evidence="5">Cytoplasm</location>
    </subcellularLocation>
</comment>
<dbReference type="InterPro" id="IPR029500">
    <property type="entry name" value="QueF"/>
</dbReference>
<evidence type="ECO:0000256" key="1">
    <source>
        <dbReference type="ARBA" id="ARBA00022490"/>
    </source>
</evidence>
<evidence type="ECO:0000256" key="2">
    <source>
        <dbReference type="ARBA" id="ARBA00022785"/>
    </source>
</evidence>
<comment type="catalytic activity">
    <reaction evidence="5">
        <text>7-aminomethyl-7-carbaguanine + 2 NADP(+) = 7-cyano-7-carbaguanine + 2 NADPH + 3 H(+)</text>
        <dbReference type="Rhea" id="RHEA:13409"/>
        <dbReference type="ChEBI" id="CHEBI:15378"/>
        <dbReference type="ChEBI" id="CHEBI:45075"/>
        <dbReference type="ChEBI" id="CHEBI:57783"/>
        <dbReference type="ChEBI" id="CHEBI:58349"/>
        <dbReference type="ChEBI" id="CHEBI:58703"/>
        <dbReference type="EC" id="1.7.1.13"/>
    </reaction>
</comment>
<feature type="binding site" evidence="5">
    <location>
        <begin position="70"/>
        <end position="72"/>
    </location>
    <ligand>
        <name>substrate</name>
    </ligand>
</feature>
<keyword evidence="1 5" id="KW-0963">Cytoplasm</keyword>
<accession>A0AA48KEF6</accession>
<evidence type="ECO:0000256" key="5">
    <source>
        <dbReference type="HAMAP-Rule" id="MF_00818"/>
    </source>
</evidence>
<dbReference type="Gene3D" id="3.30.1130.10">
    <property type="match status" value="1"/>
</dbReference>
<feature type="binding site" evidence="5">
    <location>
        <begin position="89"/>
        <end position="90"/>
    </location>
    <ligand>
        <name>substrate</name>
    </ligand>
</feature>
<gene>
    <name evidence="5 6" type="primary">queF</name>
    <name evidence="6" type="ORF">METESE_03710</name>
</gene>
<sequence length="133" mass="15114">MPARQPTLKTLPKRKVTEPSTTLDTFKSPRPGRAFEVVFETDEFTCLCPMTGQPDFARLRITYVPDQLCVESKSLKLYLWSFRDRGAFHEAVTNQILDDLAAALEPQWLQVEGDFLIRGGIRTLVKAECGKRP</sequence>
<dbReference type="EMBL" id="AP027081">
    <property type="protein sequence ID" value="BDU75413.1"/>
    <property type="molecule type" value="Genomic_DNA"/>
</dbReference>
<dbReference type="GO" id="GO:0033739">
    <property type="term" value="F:preQ1 synthase activity"/>
    <property type="evidence" value="ECO:0007669"/>
    <property type="project" value="UniProtKB-UniRule"/>
</dbReference>
<dbReference type="InterPro" id="IPR043133">
    <property type="entry name" value="GTP-CH-I_C/QueF"/>
</dbReference>
<keyword evidence="4 5" id="KW-0560">Oxidoreductase</keyword>
<dbReference type="PIRSF" id="PIRSF027377">
    <property type="entry name" value="Nitrile_oxidored_QueF"/>
    <property type="match status" value="1"/>
</dbReference>
<evidence type="ECO:0000256" key="3">
    <source>
        <dbReference type="ARBA" id="ARBA00022857"/>
    </source>
</evidence>
<dbReference type="InterPro" id="IPR016856">
    <property type="entry name" value="QueF_type1"/>
</dbReference>